<keyword evidence="3" id="KW-0560">Oxidoreductase</keyword>
<dbReference type="InterPro" id="IPR050129">
    <property type="entry name" value="Zn_alcohol_dh"/>
</dbReference>
<dbReference type="AlphaFoldDB" id="A0A2T4Z987"/>
<dbReference type="Proteomes" id="UP000241639">
    <property type="component" value="Unassembled WGS sequence"/>
</dbReference>
<evidence type="ECO:0000256" key="1">
    <source>
        <dbReference type="ARBA" id="ARBA00022723"/>
    </source>
</evidence>
<dbReference type="InterPro" id="IPR020843">
    <property type="entry name" value="ER"/>
</dbReference>
<dbReference type="Gene3D" id="3.90.180.10">
    <property type="entry name" value="Medium-chain alcohol dehydrogenases, catalytic domain"/>
    <property type="match status" value="1"/>
</dbReference>
<dbReference type="InterPro" id="IPR011032">
    <property type="entry name" value="GroES-like_sf"/>
</dbReference>
<keyword evidence="7" id="KW-1185">Reference proteome</keyword>
<dbReference type="PROSITE" id="PS00059">
    <property type="entry name" value="ADH_ZINC"/>
    <property type="match status" value="1"/>
</dbReference>
<dbReference type="SMART" id="SM00829">
    <property type="entry name" value="PKS_ER"/>
    <property type="match status" value="1"/>
</dbReference>
<sequence>MKALVKEKLGFGNLNLLTVEEPTVKEGQVKIEVKYTGICGSDLHTYEGDYQVNAPVTLGHEFAGVVVEVGPGVTGFQVGDRVTSETTFSVCDKCRYCRSGDYNLCNRRKGLGTQVNGGFAKYLVANARHVHKLPENVDDASASLTEPLACAYHAIQKTHIKPGDVAVVLGPGPIGLLTAQVAKSYGATVVITGLDHDQTRLNKAIELGIDIAVNIERTNVTAIVNELTDGYGADLVFECTGAVSAANTGLDLLAKKGEYIQIGIFPKAMIEIDFKKIIQKEIRVIGTRSQKSADWEPSLAMLNDQRVNGKTLITHTFTIAEWNKAYQTIKSGEAIKVSLVPVEVEGTE</sequence>
<protein>
    <submittedName>
        <fullName evidence="6">L-iditol 2-dehydrogenase</fullName>
    </submittedName>
</protein>
<keyword evidence="1 4" id="KW-0479">Metal-binding</keyword>
<proteinExistence type="inferred from homology"/>
<evidence type="ECO:0000313" key="7">
    <source>
        <dbReference type="Proteomes" id="UP000241639"/>
    </source>
</evidence>
<evidence type="ECO:0000313" key="6">
    <source>
        <dbReference type="EMBL" id="PTM58462.1"/>
    </source>
</evidence>
<organism evidence="6 7">
    <name type="scientific">Desmospora activa DSM 45169</name>
    <dbReference type="NCBI Taxonomy" id="1121389"/>
    <lineage>
        <taxon>Bacteria</taxon>
        <taxon>Bacillati</taxon>
        <taxon>Bacillota</taxon>
        <taxon>Bacilli</taxon>
        <taxon>Bacillales</taxon>
        <taxon>Thermoactinomycetaceae</taxon>
        <taxon>Desmospora</taxon>
    </lineage>
</organism>
<dbReference type="RefSeq" id="WP_107725265.1">
    <property type="nucleotide sequence ID" value="NZ_PZZP01000001.1"/>
</dbReference>
<dbReference type="EMBL" id="PZZP01000001">
    <property type="protein sequence ID" value="PTM58462.1"/>
    <property type="molecule type" value="Genomic_DNA"/>
</dbReference>
<dbReference type="InterPro" id="IPR002328">
    <property type="entry name" value="ADH_Zn_CS"/>
</dbReference>
<dbReference type="GO" id="GO:0016491">
    <property type="term" value="F:oxidoreductase activity"/>
    <property type="evidence" value="ECO:0007669"/>
    <property type="project" value="UniProtKB-KW"/>
</dbReference>
<evidence type="ECO:0000256" key="3">
    <source>
        <dbReference type="ARBA" id="ARBA00023002"/>
    </source>
</evidence>
<gene>
    <name evidence="6" type="ORF">C8J48_1045</name>
</gene>
<dbReference type="InterPro" id="IPR013149">
    <property type="entry name" value="ADH-like_C"/>
</dbReference>
<dbReference type="CDD" id="cd08258">
    <property type="entry name" value="Zn_ADH4"/>
    <property type="match status" value="1"/>
</dbReference>
<evidence type="ECO:0000256" key="2">
    <source>
        <dbReference type="ARBA" id="ARBA00022833"/>
    </source>
</evidence>
<dbReference type="PANTHER" id="PTHR43401">
    <property type="entry name" value="L-THREONINE 3-DEHYDROGENASE"/>
    <property type="match status" value="1"/>
</dbReference>
<accession>A0A2T4Z987</accession>
<dbReference type="OrthoDB" id="9770238at2"/>
<comment type="similarity">
    <text evidence="4">Belongs to the zinc-containing alcohol dehydrogenase family.</text>
</comment>
<feature type="domain" description="Enoyl reductase (ER)" evidence="5">
    <location>
        <begin position="10"/>
        <end position="313"/>
    </location>
</feature>
<dbReference type="Pfam" id="PF00107">
    <property type="entry name" value="ADH_zinc_N"/>
    <property type="match status" value="1"/>
</dbReference>
<keyword evidence="2 4" id="KW-0862">Zinc</keyword>
<dbReference type="GO" id="GO:0008270">
    <property type="term" value="F:zinc ion binding"/>
    <property type="evidence" value="ECO:0007669"/>
    <property type="project" value="InterPro"/>
</dbReference>
<dbReference type="Pfam" id="PF08240">
    <property type="entry name" value="ADH_N"/>
    <property type="match status" value="1"/>
</dbReference>
<dbReference type="InterPro" id="IPR036291">
    <property type="entry name" value="NAD(P)-bd_dom_sf"/>
</dbReference>
<dbReference type="InterPro" id="IPR013154">
    <property type="entry name" value="ADH-like_N"/>
</dbReference>
<comment type="cofactor">
    <cofactor evidence="4">
        <name>Zn(2+)</name>
        <dbReference type="ChEBI" id="CHEBI:29105"/>
    </cofactor>
</comment>
<dbReference type="SUPFAM" id="SSF50129">
    <property type="entry name" value="GroES-like"/>
    <property type="match status" value="1"/>
</dbReference>
<reference evidence="6 7" key="1">
    <citation type="submission" date="2018-04" db="EMBL/GenBank/DDBJ databases">
        <title>Genomic Encyclopedia of Archaeal and Bacterial Type Strains, Phase II (KMG-II): from individual species to whole genera.</title>
        <authorList>
            <person name="Goeker M."/>
        </authorList>
    </citation>
    <scope>NUCLEOTIDE SEQUENCE [LARGE SCALE GENOMIC DNA]</scope>
    <source>
        <strain evidence="6 7">DSM 45169</strain>
    </source>
</reference>
<dbReference type="SUPFAM" id="SSF51735">
    <property type="entry name" value="NAD(P)-binding Rossmann-fold domains"/>
    <property type="match status" value="1"/>
</dbReference>
<comment type="caution">
    <text evidence="6">The sequence shown here is derived from an EMBL/GenBank/DDBJ whole genome shotgun (WGS) entry which is preliminary data.</text>
</comment>
<evidence type="ECO:0000259" key="5">
    <source>
        <dbReference type="SMART" id="SM00829"/>
    </source>
</evidence>
<dbReference type="Gene3D" id="3.40.50.720">
    <property type="entry name" value="NAD(P)-binding Rossmann-like Domain"/>
    <property type="match status" value="1"/>
</dbReference>
<dbReference type="PANTHER" id="PTHR43401:SF2">
    <property type="entry name" value="L-THREONINE 3-DEHYDROGENASE"/>
    <property type="match status" value="1"/>
</dbReference>
<name>A0A2T4Z987_9BACL</name>
<evidence type="ECO:0000256" key="4">
    <source>
        <dbReference type="RuleBase" id="RU361277"/>
    </source>
</evidence>